<comment type="function">
    <text evidence="12">Catalyzes the phosphorylation of ribose at O-5 in a reaction requiring ATP and magnesium. The resulting D-ribose-5-phosphate can then be used either for sythesis of nucleotides, histidine, and tryptophan, or as a component of the pentose phosphate pathway.</text>
</comment>
<comment type="caution">
    <text evidence="14">The sequence shown here is derived from an EMBL/GenBank/DDBJ whole genome shotgun (WGS) entry which is preliminary data.</text>
</comment>
<feature type="active site" description="Proton acceptor" evidence="12">
    <location>
        <position position="254"/>
    </location>
</feature>
<comment type="catalytic activity">
    <reaction evidence="12">
        <text>D-ribose + ATP = D-ribose 5-phosphate + ADP + H(+)</text>
        <dbReference type="Rhea" id="RHEA:13697"/>
        <dbReference type="ChEBI" id="CHEBI:15378"/>
        <dbReference type="ChEBI" id="CHEBI:30616"/>
        <dbReference type="ChEBI" id="CHEBI:47013"/>
        <dbReference type="ChEBI" id="CHEBI:78346"/>
        <dbReference type="ChEBI" id="CHEBI:456216"/>
        <dbReference type="EC" id="2.7.1.15"/>
    </reaction>
</comment>
<dbReference type="PRINTS" id="PR00990">
    <property type="entry name" value="RIBOKINASE"/>
</dbReference>
<dbReference type="InterPro" id="IPR002139">
    <property type="entry name" value="Ribo/fructo_kinase"/>
</dbReference>
<feature type="binding site" evidence="12">
    <location>
        <position position="185"/>
    </location>
    <ligand>
        <name>ATP</name>
        <dbReference type="ChEBI" id="CHEBI:30616"/>
    </ligand>
</feature>
<evidence type="ECO:0000256" key="2">
    <source>
        <dbReference type="ARBA" id="ARBA00012035"/>
    </source>
</evidence>
<proteinExistence type="inferred from homology"/>
<dbReference type="InterPro" id="IPR002173">
    <property type="entry name" value="Carboh/pur_kinase_PfkB_CS"/>
</dbReference>
<keyword evidence="10 12" id="KW-0630">Potassium</keyword>
<keyword evidence="15" id="KW-1185">Reference proteome</keyword>
<organism evidence="14 15">
    <name type="scientific">Anaerotalea alkaliphila</name>
    <dbReference type="NCBI Taxonomy" id="2662126"/>
    <lineage>
        <taxon>Bacteria</taxon>
        <taxon>Bacillati</taxon>
        <taxon>Bacillota</taxon>
        <taxon>Clostridia</taxon>
        <taxon>Eubacteriales</taxon>
        <taxon>Anaerotalea</taxon>
    </lineage>
</organism>
<dbReference type="RefSeq" id="WP_162370049.1">
    <property type="nucleotide sequence ID" value="NZ_JAAEEH010000013.1"/>
</dbReference>
<feature type="binding site" evidence="12">
    <location>
        <begin position="41"/>
        <end position="45"/>
    </location>
    <ligand>
        <name>substrate</name>
    </ligand>
</feature>
<evidence type="ECO:0000256" key="12">
    <source>
        <dbReference type="HAMAP-Rule" id="MF_01987"/>
    </source>
</evidence>
<evidence type="ECO:0000256" key="11">
    <source>
        <dbReference type="ARBA" id="ARBA00023277"/>
    </source>
</evidence>
<dbReference type="EMBL" id="JAAEEH010000013">
    <property type="protein sequence ID" value="NDL67322.1"/>
    <property type="molecule type" value="Genomic_DNA"/>
</dbReference>
<feature type="binding site" evidence="12">
    <location>
        <begin position="253"/>
        <end position="254"/>
    </location>
    <ligand>
        <name>ATP</name>
        <dbReference type="ChEBI" id="CHEBI:30616"/>
    </ligand>
</feature>
<evidence type="ECO:0000256" key="6">
    <source>
        <dbReference type="ARBA" id="ARBA00022741"/>
    </source>
</evidence>
<dbReference type="PANTHER" id="PTHR10584:SF166">
    <property type="entry name" value="RIBOKINASE"/>
    <property type="match status" value="1"/>
</dbReference>
<dbReference type="Pfam" id="PF00294">
    <property type="entry name" value="PfkB"/>
    <property type="match status" value="1"/>
</dbReference>
<feature type="binding site" evidence="12">
    <location>
        <begin position="13"/>
        <end position="15"/>
    </location>
    <ligand>
        <name>substrate</name>
    </ligand>
</feature>
<dbReference type="GO" id="GO:0004747">
    <property type="term" value="F:ribokinase activity"/>
    <property type="evidence" value="ECO:0007669"/>
    <property type="project" value="UniProtKB-UniRule"/>
</dbReference>
<feature type="binding site" evidence="12">
    <location>
        <position position="287"/>
    </location>
    <ligand>
        <name>K(+)</name>
        <dbReference type="ChEBI" id="CHEBI:29103"/>
    </ligand>
</feature>
<keyword evidence="12" id="KW-0963">Cytoplasm</keyword>
<evidence type="ECO:0000256" key="5">
    <source>
        <dbReference type="ARBA" id="ARBA00022723"/>
    </source>
</evidence>
<keyword evidence="4 12" id="KW-0808">Transferase</keyword>
<keyword evidence="6 12" id="KW-0547">Nucleotide-binding</keyword>
<keyword evidence="5 12" id="KW-0479">Metal-binding</keyword>
<feature type="binding site" evidence="12">
    <location>
        <begin position="221"/>
        <end position="226"/>
    </location>
    <ligand>
        <name>ATP</name>
        <dbReference type="ChEBI" id="CHEBI:30616"/>
    </ligand>
</feature>
<comment type="activity regulation">
    <text evidence="12">Activated by a monovalent cation that binds near, but not in, the active site. The most likely occupant of the site in vivo is potassium. Ion binding induces a conformational change that may alter substrate affinity.</text>
</comment>
<gene>
    <name evidence="12" type="primary">rbsK</name>
    <name evidence="14" type="ORF">GXN74_06165</name>
</gene>
<evidence type="ECO:0000256" key="10">
    <source>
        <dbReference type="ARBA" id="ARBA00022958"/>
    </source>
</evidence>
<comment type="subcellular location">
    <subcellularLocation>
        <location evidence="12">Cytoplasm</location>
    </subcellularLocation>
</comment>
<evidence type="ECO:0000256" key="8">
    <source>
        <dbReference type="ARBA" id="ARBA00022840"/>
    </source>
</evidence>
<comment type="pathway">
    <text evidence="12">Carbohydrate metabolism; D-ribose degradation; D-ribose 5-phosphate from beta-D-ribopyranose: step 2/2.</text>
</comment>
<evidence type="ECO:0000256" key="1">
    <source>
        <dbReference type="ARBA" id="ARBA00005380"/>
    </source>
</evidence>
<comment type="caution">
    <text evidence="12">Lacks conserved residue(s) required for the propagation of feature annotation.</text>
</comment>
<keyword evidence="11 12" id="KW-0119">Carbohydrate metabolism</keyword>
<dbReference type="Gene3D" id="3.40.1190.20">
    <property type="match status" value="1"/>
</dbReference>
<sequence>MPDGYVAVIGSLNYDVLMKQERLPLKGETYVADTVFYEGGGKGANQAVQCAKLGVPTYMVGKVGNDNFGDILLEKLEGFGVHTEHVGRSDKDTGLGVVHVLGDGSVYASIITGANGDFGPEDLKKMEAVVSASRIVVLQLEIPVPVVEQVICMASRHGVYSILNAAPAKAIGREALEKVDCLVVNESEASFYAGETINDEKTAISHFEKLTALTGGTVIVTLGENGSLLCKGQDHVVVPVAKVEDVVETTGAGDSYIGAFAYGKYMGKTDEEACRFAAKVAAVTVTKVGAQGAMPLLEEVELF</sequence>
<feature type="binding site" evidence="12">
    <location>
        <position position="141"/>
    </location>
    <ligand>
        <name>substrate</name>
    </ligand>
</feature>
<evidence type="ECO:0000259" key="13">
    <source>
        <dbReference type="Pfam" id="PF00294"/>
    </source>
</evidence>
<dbReference type="PANTHER" id="PTHR10584">
    <property type="entry name" value="SUGAR KINASE"/>
    <property type="match status" value="1"/>
</dbReference>
<protein>
    <recommendedName>
        <fullName evidence="3 12">Ribokinase</fullName>
        <shortName evidence="12">RK</shortName>
        <ecNumber evidence="2 12">2.7.1.15</ecNumber>
    </recommendedName>
</protein>
<dbReference type="PROSITE" id="PS00583">
    <property type="entry name" value="PFKB_KINASES_1"/>
    <property type="match status" value="1"/>
</dbReference>
<feature type="binding site" evidence="12">
    <location>
        <position position="254"/>
    </location>
    <ligand>
        <name>substrate</name>
    </ligand>
</feature>
<feature type="binding site" evidence="12">
    <location>
        <position position="289"/>
    </location>
    <ligand>
        <name>K(+)</name>
        <dbReference type="ChEBI" id="CHEBI:29103"/>
    </ligand>
</feature>
<accession>A0A7X5KP06</accession>
<feature type="domain" description="Carbohydrate kinase PfkB" evidence="13">
    <location>
        <begin position="5"/>
        <end position="295"/>
    </location>
</feature>
<dbReference type="GO" id="GO:0005737">
    <property type="term" value="C:cytoplasm"/>
    <property type="evidence" value="ECO:0007669"/>
    <property type="project" value="UniProtKB-SubCell"/>
</dbReference>
<dbReference type="InterPro" id="IPR011877">
    <property type="entry name" value="Ribokinase"/>
</dbReference>
<evidence type="ECO:0000256" key="3">
    <source>
        <dbReference type="ARBA" id="ARBA00016943"/>
    </source>
</evidence>
<dbReference type="InterPro" id="IPR011611">
    <property type="entry name" value="PfkB_dom"/>
</dbReference>
<comment type="similarity">
    <text evidence="1">Belongs to the carbohydrate kinase pfkB family.</text>
</comment>
<dbReference type="Proteomes" id="UP000461585">
    <property type="component" value="Unassembled WGS sequence"/>
</dbReference>
<dbReference type="AlphaFoldDB" id="A0A7X5KP06"/>
<dbReference type="GO" id="GO:0046872">
    <property type="term" value="F:metal ion binding"/>
    <property type="evidence" value="ECO:0007669"/>
    <property type="project" value="UniProtKB-KW"/>
</dbReference>
<dbReference type="SUPFAM" id="SSF53613">
    <property type="entry name" value="Ribokinase-like"/>
    <property type="match status" value="1"/>
</dbReference>
<comment type="similarity">
    <text evidence="12">Belongs to the carbohydrate kinase PfkB family. Ribokinase subfamily.</text>
</comment>
<dbReference type="GO" id="GO:0005524">
    <property type="term" value="F:ATP binding"/>
    <property type="evidence" value="ECO:0007669"/>
    <property type="project" value="UniProtKB-UniRule"/>
</dbReference>
<comment type="cofactor">
    <cofactor evidence="12">
        <name>Mg(2+)</name>
        <dbReference type="ChEBI" id="CHEBI:18420"/>
    </cofactor>
    <text evidence="12">Requires a divalent cation, most likely magnesium in vivo, as an electrophilic catalyst to aid phosphoryl group transfer. It is the chelate of the metal and the nucleotide that is the actual substrate.</text>
</comment>
<dbReference type="CDD" id="cd01174">
    <property type="entry name" value="ribokinase"/>
    <property type="match status" value="1"/>
</dbReference>
<keyword evidence="9 12" id="KW-0460">Magnesium</keyword>
<keyword evidence="7 12" id="KW-0418">Kinase</keyword>
<reference evidence="14 15" key="1">
    <citation type="submission" date="2020-01" db="EMBL/GenBank/DDBJ databases">
        <title>Anaeroalcalibacter tamaniensis gen. nov., sp. nov., moderately halophilic strictly anaerobic fermenter bacterium from mud volcano of Taman peninsula.</title>
        <authorList>
            <person name="Frolova A."/>
            <person name="Merkel A.Y."/>
            <person name="Slobodkin A.I."/>
        </authorList>
    </citation>
    <scope>NUCLEOTIDE SEQUENCE [LARGE SCALE GENOMIC DNA]</scope>
    <source>
        <strain evidence="14 15">F-3ap</strain>
    </source>
</reference>
<evidence type="ECO:0000256" key="9">
    <source>
        <dbReference type="ARBA" id="ARBA00022842"/>
    </source>
</evidence>
<feature type="binding site" evidence="12">
    <location>
        <position position="284"/>
    </location>
    <ligand>
        <name>K(+)</name>
        <dbReference type="ChEBI" id="CHEBI:29103"/>
    </ligand>
</feature>
<dbReference type="EC" id="2.7.1.15" evidence="2 12"/>
<dbReference type="HAMAP" id="MF_01987">
    <property type="entry name" value="Ribokinase"/>
    <property type="match status" value="1"/>
</dbReference>
<keyword evidence="8 12" id="KW-0067">ATP-binding</keyword>
<evidence type="ECO:0000256" key="4">
    <source>
        <dbReference type="ARBA" id="ARBA00022679"/>
    </source>
</evidence>
<dbReference type="UniPathway" id="UPA00916">
    <property type="reaction ID" value="UER00889"/>
</dbReference>
<dbReference type="InterPro" id="IPR029056">
    <property type="entry name" value="Ribokinase-like"/>
</dbReference>
<evidence type="ECO:0000256" key="7">
    <source>
        <dbReference type="ARBA" id="ARBA00022777"/>
    </source>
</evidence>
<evidence type="ECO:0000313" key="14">
    <source>
        <dbReference type="EMBL" id="NDL67322.1"/>
    </source>
</evidence>
<dbReference type="GO" id="GO:0019303">
    <property type="term" value="P:D-ribose catabolic process"/>
    <property type="evidence" value="ECO:0007669"/>
    <property type="project" value="UniProtKB-UniRule"/>
</dbReference>
<feature type="binding site" evidence="12">
    <location>
        <position position="250"/>
    </location>
    <ligand>
        <name>K(+)</name>
        <dbReference type="ChEBI" id="CHEBI:29103"/>
    </ligand>
</feature>
<evidence type="ECO:0000313" key="15">
    <source>
        <dbReference type="Proteomes" id="UP000461585"/>
    </source>
</evidence>
<name>A0A7X5KP06_9FIRM</name>
<comment type="subunit">
    <text evidence="12">Homodimer.</text>
</comment>